<dbReference type="HOGENOM" id="CLU_1110397_0_0_6"/>
<dbReference type="EMBL" id="CP000155">
    <property type="protein sequence ID" value="ABC30141.1"/>
    <property type="molecule type" value="Genomic_DNA"/>
</dbReference>
<evidence type="ECO:0000313" key="2">
    <source>
        <dbReference type="Proteomes" id="UP000000238"/>
    </source>
</evidence>
<dbReference type="eggNOG" id="COG5486">
    <property type="taxonomic scope" value="Bacteria"/>
</dbReference>
<evidence type="ECO:0000313" key="1">
    <source>
        <dbReference type="EMBL" id="ABC30141.1"/>
    </source>
</evidence>
<dbReference type="AlphaFoldDB" id="Q2SGT3"/>
<dbReference type="Proteomes" id="UP000000238">
    <property type="component" value="Chromosome"/>
</dbReference>
<name>Q2SGT3_HAHCH</name>
<protein>
    <recommendedName>
        <fullName evidence="3">Metal-binding integral membrane protein</fullName>
    </recommendedName>
</protein>
<keyword evidence="2" id="KW-1185">Reference proteome</keyword>
<dbReference type="STRING" id="349521.HCH_03391"/>
<evidence type="ECO:0008006" key="3">
    <source>
        <dbReference type="Google" id="ProtNLM"/>
    </source>
</evidence>
<dbReference type="Pfam" id="PF09948">
    <property type="entry name" value="PpoB2"/>
    <property type="match status" value="1"/>
</dbReference>
<reference evidence="1 2" key="1">
    <citation type="journal article" date="2005" name="Nucleic Acids Res.">
        <title>Genomic blueprint of Hahella chejuensis, a marine microbe producing an algicidal agent.</title>
        <authorList>
            <person name="Jeong H."/>
            <person name="Yim J.H."/>
            <person name="Lee C."/>
            <person name="Choi S.-H."/>
            <person name="Park Y.K."/>
            <person name="Yoon S.H."/>
            <person name="Hur C.-G."/>
            <person name="Kang H.-Y."/>
            <person name="Kim D."/>
            <person name="Lee H.H."/>
            <person name="Park K.H."/>
            <person name="Park S.-H."/>
            <person name="Park H.-S."/>
            <person name="Lee H.K."/>
            <person name="Oh T.K."/>
            <person name="Kim J.F."/>
        </authorList>
    </citation>
    <scope>NUCLEOTIDE SEQUENCE [LARGE SCALE GENOMIC DNA]</scope>
    <source>
        <strain evidence="1 2">KCTC 2396</strain>
    </source>
</reference>
<gene>
    <name evidence="1" type="ordered locus">HCH_03391</name>
</gene>
<organism evidence="1 2">
    <name type="scientific">Hahella chejuensis (strain KCTC 2396)</name>
    <dbReference type="NCBI Taxonomy" id="349521"/>
    <lineage>
        <taxon>Bacteria</taxon>
        <taxon>Pseudomonadati</taxon>
        <taxon>Pseudomonadota</taxon>
        <taxon>Gammaproteobacteria</taxon>
        <taxon>Oceanospirillales</taxon>
        <taxon>Hahellaceae</taxon>
        <taxon>Hahella</taxon>
    </lineage>
</organism>
<dbReference type="InterPro" id="IPR018688">
    <property type="entry name" value="PpoB2-like"/>
</dbReference>
<dbReference type="KEGG" id="hch:HCH_03391"/>
<proteinExistence type="predicted"/>
<accession>Q2SGT3</accession>
<sequence length="238" mass="26752">MSRLTTAYPYWWLFMVSALSWAYLISAELSRSAHSHHPMSATPIVALSGSLLAWLMMVSAMMLPMLSGSVRRVKIMMPRYQHLRLMPLLVSGYAIVWLIAGAVVEVIRGILYQLPYIEHDVISPLPVGSLAFLAAAVWNNTSSRRKAVFACSSGVPMRISGWYAYRDTVYFGLIKGMSCVKACLHVMLALVIAGHNLWLMMIVTAVLLYERILLPRETRLVSWMCCALAVYPLLIWLN</sequence>